<evidence type="ECO:0000313" key="3">
    <source>
        <dbReference type="Proteomes" id="UP000509750"/>
    </source>
</evidence>
<proteinExistence type="predicted"/>
<organism evidence="2 3">
    <name type="scientific">Halorarum halophilum</name>
    <dbReference type="NCBI Taxonomy" id="2743090"/>
    <lineage>
        <taxon>Archaea</taxon>
        <taxon>Methanobacteriati</taxon>
        <taxon>Methanobacteriota</taxon>
        <taxon>Stenosarchaea group</taxon>
        <taxon>Halobacteria</taxon>
        <taxon>Halobacteriales</taxon>
        <taxon>Haloferacaceae</taxon>
        <taxon>Halorarum</taxon>
    </lineage>
</organism>
<dbReference type="RefSeq" id="WP_179170415.1">
    <property type="nucleotide sequence ID" value="NZ_CP058529.1"/>
</dbReference>
<protein>
    <submittedName>
        <fullName evidence="2">ThuA domain-containing protein</fullName>
    </submittedName>
</protein>
<dbReference type="Proteomes" id="UP000509750">
    <property type="component" value="Chromosome"/>
</dbReference>
<feature type="domain" description="ThuA-like" evidence="1">
    <location>
        <begin position="7"/>
        <end position="214"/>
    </location>
</feature>
<reference evidence="2 3" key="1">
    <citation type="submission" date="2020-07" db="EMBL/GenBank/DDBJ databases">
        <title>Gai3-2, isolated from salt lake.</title>
        <authorList>
            <person name="Cui H."/>
            <person name="Shi X."/>
        </authorList>
    </citation>
    <scope>NUCLEOTIDE SEQUENCE [LARGE SCALE GENOMIC DNA]</scope>
    <source>
        <strain evidence="2 3">Gai3-2</strain>
    </source>
</reference>
<name>A0A7D5K2J1_9EURY</name>
<dbReference type="Gene3D" id="3.40.50.880">
    <property type="match status" value="1"/>
</dbReference>
<dbReference type="PANTHER" id="PTHR40469">
    <property type="entry name" value="SECRETED GLYCOSYL HYDROLASE"/>
    <property type="match status" value="1"/>
</dbReference>
<keyword evidence="3" id="KW-1185">Reference proteome</keyword>
<sequence>MTPPSALVVGETRFPFHDLDNMGPHVEAALGDAADVTRSTERDDLVSLSGYDLVVDYLTDSTLTGPQRAGLTDFVARGGGYLGIHCAADLTSVGDGDGGLDHRREPVPELRELVGGHFLDHPQQSTFGVEIVDAHPVTEGVDSFDVFDEPYEVEVDDDVCVLARMDHPDLPAYPVVWTRPYGDSRVCYASLGHTEEAFAHDEYRKLLRNAVGWVVDA</sequence>
<accession>A0A7D5K2J1</accession>
<evidence type="ECO:0000259" key="1">
    <source>
        <dbReference type="Pfam" id="PF06283"/>
    </source>
</evidence>
<dbReference type="InterPro" id="IPR029010">
    <property type="entry name" value="ThuA-like"/>
</dbReference>
<dbReference type="EMBL" id="CP058529">
    <property type="protein sequence ID" value="QLG28841.1"/>
    <property type="molecule type" value="Genomic_DNA"/>
</dbReference>
<gene>
    <name evidence="2" type="ORF">HUG10_15395</name>
</gene>
<dbReference type="GeneID" id="56030246"/>
<dbReference type="AlphaFoldDB" id="A0A7D5K2J1"/>
<dbReference type="Pfam" id="PF06283">
    <property type="entry name" value="ThuA"/>
    <property type="match status" value="1"/>
</dbReference>
<dbReference type="KEGG" id="halg:HUG10_15395"/>
<dbReference type="PANTHER" id="PTHR40469:SF2">
    <property type="entry name" value="GALACTOSE-BINDING DOMAIN-LIKE SUPERFAMILY PROTEIN"/>
    <property type="match status" value="1"/>
</dbReference>
<dbReference type="OrthoDB" id="307450at2157"/>
<evidence type="ECO:0000313" key="2">
    <source>
        <dbReference type="EMBL" id="QLG28841.1"/>
    </source>
</evidence>
<dbReference type="SUPFAM" id="SSF52317">
    <property type="entry name" value="Class I glutamine amidotransferase-like"/>
    <property type="match status" value="1"/>
</dbReference>
<dbReference type="InterPro" id="IPR029062">
    <property type="entry name" value="Class_I_gatase-like"/>
</dbReference>